<dbReference type="AlphaFoldDB" id="A0A7X0SAC5"/>
<keyword evidence="4" id="KW-0804">Transcription</keyword>
<sequence length="168" mass="20190">MLKEFERLYLDHNEYVLKFLLRISNGDYIMAEELTQETFYRAYIASAKFEGRCNVKTWLCQIAKNCYFMQLRKAKRIDRYGKLYNEERINGKSVSPQLIYENKETYFKIIEIINEMSSLMKDVMIYRIFAELSYKEIAKLMNKKEVSIKVMYCRGKAIIKEKLKGEFN</sequence>
<dbReference type="Pfam" id="PF08281">
    <property type="entry name" value="Sigma70_r4_2"/>
    <property type="match status" value="1"/>
</dbReference>
<evidence type="ECO:0000313" key="7">
    <source>
        <dbReference type="EMBL" id="MBB6713920.1"/>
    </source>
</evidence>
<evidence type="ECO:0000256" key="3">
    <source>
        <dbReference type="ARBA" id="ARBA00023082"/>
    </source>
</evidence>
<dbReference type="PANTHER" id="PTHR43133">
    <property type="entry name" value="RNA POLYMERASE ECF-TYPE SIGMA FACTO"/>
    <property type="match status" value="1"/>
</dbReference>
<dbReference type="GO" id="GO:0003677">
    <property type="term" value="F:DNA binding"/>
    <property type="evidence" value="ECO:0007669"/>
    <property type="project" value="InterPro"/>
</dbReference>
<dbReference type="GO" id="GO:0016987">
    <property type="term" value="F:sigma factor activity"/>
    <property type="evidence" value="ECO:0007669"/>
    <property type="project" value="UniProtKB-KW"/>
</dbReference>
<organism evidence="7 8">
    <name type="scientific">Clostridium gasigenes</name>
    <dbReference type="NCBI Taxonomy" id="94869"/>
    <lineage>
        <taxon>Bacteria</taxon>
        <taxon>Bacillati</taxon>
        <taxon>Bacillota</taxon>
        <taxon>Clostridia</taxon>
        <taxon>Eubacteriales</taxon>
        <taxon>Clostridiaceae</taxon>
        <taxon>Clostridium</taxon>
    </lineage>
</organism>
<feature type="domain" description="RNA polymerase sigma factor 70 region 4 type 2" evidence="6">
    <location>
        <begin position="108"/>
        <end position="157"/>
    </location>
</feature>
<dbReference type="InterPro" id="IPR036388">
    <property type="entry name" value="WH-like_DNA-bd_sf"/>
</dbReference>
<dbReference type="InterPro" id="IPR013249">
    <property type="entry name" value="RNA_pol_sigma70_r4_t2"/>
</dbReference>
<evidence type="ECO:0000256" key="4">
    <source>
        <dbReference type="ARBA" id="ARBA00023163"/>
    </source>
</evidence>
<protein>
    <submittedName>
        <fullName evidence="7">RNA polymerase sigma factor</fullName>
    </submittedName>
</protein>
<evidence type="ECO:0000313" key="8">
    <source>
        <dbReference type="Proteomes" id="UP000585258"/>
    </source>
</evidence>
<dbReference type="Gene3D" id="1.10.1740.10">
    <property type="match status" value="1"/>
</dbReference>
<dbReference type="InterPro" id="IPR013324">
    <property type="entry name" value="RNA_pol_sigma_r3/r4-like"/>
</dbReference>
<evidence type="ECO:0000259" key="5">
    <source>
        <dbReference type="Pfam" id="PF04542"/>
    </source>
</evidence>
<dbReference type="InterPro" id="IPR014284">
    <property type="entry name" value="RNA_pol_sigma-70_dom"/>
</dbReference>
<dbReference type="Pfam" id="PF04542">
    <property type="entry name" value="Sigma70_r2"/>
    <property type="match status" value="1"/>
</dbReference>
<comment type="caution">
    <text evidence="7">The sequence shown here is derived from an EMBL/GenBank/DDBJ whole genome shotgun (WGS) entry which is preliminary data.</text>
</comment>
<dbReference type="Gene3D" id="1.10.10.10">
    <property type="entry name" value="Winged helix-like DNA-binding domain superfamily/Winged helix DNA-binding domain"/>
    <property type="match status" value="1"/>
</dbReference>
<accession>A0A7X0SAC5</accession>
<dbReference type="SUPFAM" id="SSF88659">
    <property type="entry name" value="Sigma3 and sigma4 domains of RNA polymerase sigma factors"/>
    <property type="match status" value="1"/>
</dbReference>
<dbReference type="InterPro" id="IPR039425">
    <property type="entry name" value="RNA_pol_sigma-70-like"/>
</dbReference>
<dbReference type="NCBIfam" id="TIGR02937">
    <property type="entry name" value="sigma70-ECF"/>
    <property type="match status" value="1"/>
</dbReference>
<comment type="similarity">
    <text evidence="1">Belongs to the sigma-70 factor family. ECF subfamily.</text>
</comment>
<dbReference type="RefSeq" id="WP_185163636.1">
    <property type="nucleotide sequence ID" value="NZ_JACKWY010000002.1"/>
</dbReference>
<evidence type="ECO:0000259" key="6">
    <source>
        <dbReference type="Pfam" id="PF08281"/>
    </source>
</evidence>
<keyword evidence="3" id="KW-0731">Sigma factor</keyword>
<dbReference type="GO" id="GO:0006352">
    <property type="term" value="P:DNA-templated transcription initiation"/>
    <property type="evidence" value="ECO:0007669"/>
    <property type="project" value="InterPro"/>
</dbReference>
<dbReference type="InterPro" id="IPR013325">
    <property type="entry name" value="RNA_pol_sigma_r2"/>
</dbReference>
<dbReference type="PANTHER" id="PTHR43133:SF46">
    <property type="entry name" value="RNA POLYMERASE SIGMA-70 FACTOR ECF SUBFAMILY"/>
    <property type="match status" value="1"/>
</dbReference>
<dbReference type="EMBL" id="JACKWY010000002">
    <property type="protein sequence ID" value="MBB6713920.1"/>
    <property type="molecule type" value="Genomic_DNA"/>
</dbReference>
<dbReference type="Proteomes" id="UP000585258">
    <property type="component" value="Unassembled WGS sequence"/>
</dbReference>
<evidence type="ECO:0000256" key="1">
    <source>
        <dbReference type="ARBA" id="ARBA00010641"/>
    </source>
</evidence>
<proteinExistence type="inferred from homology"/>
<feature type="domain" description="RNA polymerase sigma-70 region 2" evidence="5">
    <location>
        <begin position="8"/>
        <end position="76"/>
    </location>
</feature>
<evidence type="ECO:0000256" key="2">
    <source>
        <dbReference type="ARBA" id="ARBA00023015"/>
    </source>
</evidence>
<gene>
    <name evidence="7" type="ORF">H7E68_04110</name>
</gene>
<reference evidence="7 8" key="1">
    <citation type="submission" date="2020-08" db="EMBL/GenBank/DDBJ databases">
        <title>Clostridia isolated from Swiss meat.</title>
        <authorList>
            <person name="Wambui J."/>
            <person name="Stevens M.J.A."/>
            <person name="Stephan R."/>
        </authorList>
    </citation>
    <scope>NUCLEOTIDE SEQUENCE [LARGE SCALE GENOMIC DNA]</scope>
    <source>
        <strain evidence="7 8">CM001</strain>
    </source>
</reference>
<dbReference type="InterPro" id="IPR007627">
    <property type="entry name" value="RNA_pol_sigma70_r2"/>
</dbReference>
<keyword evidence="2" id="KW-0805">Transcription regulation</keyword>
<dbReference type="SUPFAM" id="SSF88946">
    <property type="entry name" value="Sigma2 domain of RNA polymerase sigma factors"/>
    <property type="match status" value="1"/>
</dbReference>
<name>A0A7X0SAC5_9CLOT</name>